<proteinExistence type="predicted"/>
<reference evidence="1 2" key="1">
    <citation type="journal article" date="2019" name="Sci. Rep.">
        <title>A high-quality genome of Eragrostis curvula grass provides insights into Poaceae evolution and supports new strategies to enhance forage quality.</title>
        <authorList>
            <person name="Carballo J."/>
            <person name="Santos B.A.C.M."/>
            <person name="Zappacosta D."/>
            <person name="Garbus I."/>
            <person name="Selva J.P."/>
            <person name="Gallo C.A."/>
            <person name="Diaz A."/>
            <person name="Albertini E."/>
            <person name="Caccamo M."/>
            <person name="Echenique V."/>
        </authorList>
    </citation>
    <scope>NUCLEOTIDE SEQUENCE [LARGE SCALE GENOMIC DNA]</scope>
    <source>
        <strain evidence="2">cv. Victoria</strain>
        <tissue evidence="1">Leaf</tissue>
    </source>
</reference>
<dbReference type="EMBL" id="RWGY01000051">
    <property type="protein sequence ID" value="TVU06653.1"/>
    <property type="molecule type" value="Genomic_DNA"/>
</dbReference>
<gene>
    <name evidence="1" type="ORF">EJB05_49877</name>
</gene>
<sequence length="88" mass="9975">MQVMSPATSARDYSVAATRVQDCVSLFGCELFFWNLRHHSYGVLVTDMHVPQDHQPGLPKVLENPSPSMVIEPRKHCGLEEHQLEDTE</sequence>
<keyword evidence="2" id="KW-1185">Reference proteome</keyword>
<comment type="caution">
    <text evidence="1">The sequence shown here is derived from an EMBL/GenBank/DDBJ whole genome shotgun (WGS) entry which is preliminary data.</text>
</comment>
<dbReference type="Gramene" id="TVU06653">
    <property type="protein sequence ID" value="TVU06653"/>
    <property type="gene ID" value="EJB05_49877"/>
</dbReference>
<organism evidence="1 2">
    <name type="scientific">Eragrostis curvula</name>
    <name type="common">weeping love grass</name>
    <dbReference type="NCBI Taxonomy" id="38414"/>
    <lineage>
        <taxon>Eukaryota</taxon>
        <taxon>Viridiplantae</taxon>
        <taxon>Streptophyta</taxon>
        <taxon>Embryophyta</taxon>
        <taxon>Tracheophyta</taxon>
        <taxon>Spermatophyta</taxon>
        <taxon>Magnoliopsida</taxon>
        <taxon>Liliopsida</taxon>
        <taxon>Poales</taxon>
        <taxon>Poaceae</taxon>
        <taxon>PACMAD clade</taxon>
        <taxon>Chloridoideae</taxon>
        <taxon>Eragrostideae</taxon>
        <taxon>Eragrostidinae</taxon>
        <taxon>Eragrostis</taxon>
    </lineage>
</organism>
<name>A0A5J9T5H9_9POAL</name>
<evidence type="ECO:0000313" key="2">
    <source>
        <dbReference type="Proteomes" id="UP000324897"/>
    </source>
</evidence>
<dbReference type="Proteomes" id="UP000324897">
    <property type="component" value="Unassembled WGS sequence"/>
</dbReference>
<evidence type="ECO:0000313" key="1">
    <source>
        <dbReference type="EMBL" id="TVU06653.1"/>
    </source>
</evidence>
<protein>
    <submittedName>
        <fullName evidence="1">Uncharacterized protein</fullName>
    </submittedName>
</protein>
<dbReference type="AlphaFoldDB" id="A0A5J9T5H9"/>
<accession>A0A5J9T5H9</accession>